<reference evidence="2 3" key="1">
    <citation type="journal article" date="2018" name="Cell">
        <title>The Chara Genome: Secondary Complexity and Implications for Plant Terrestrialization.</title>
        <authorList>
            <person name="Nishiyama T."/>
            <person name="Sakayama H."/>
            <person name="Vries J.D."/>
            <person name="Buschmann H."/>
            <person name="Saint-Marcoux D."/>
            <person name="Ullrich K.K."/>
            <person name="Haas F.B."/>
            <person name="Vanderstraeten L."/>
            <person name="Becker D."/>
            <person name="Lang D."/>
            <person name="Vosolsobe S."/>
            <person name="Rombauts S."/>
            <person name="Wilhelmsson P.K.I."/>
            <person name="Janitza P."/>
            <person name="Kern R."/>
            <person name="Heyl A."/>
            <person name="Rumpler F."/>
            <person name="Villalobos L.I.A.C."/>
            <person name="Clay J.M."/>
            <person name="Skokan R."/>
            <person name="Toyoda A."/>
            <person name="Suzuki Y."/>
            <person name="Kagoshima H."/>
            <person name="Schijlen E."/>
            <person name="Tajeshwar N."/>
            <person name="Catarino B."/>
            <person name="Hetherington A.J."/>
            <person name="Saltykova A."/>
            <person name="Bonnot C."/>
            <person name="Breuninger H."/>
            <person name="Symeonidi A."/>
            <person name="Radhakrishnan G.V."/>
            <person name="Van Nieuwerburgh F."/>
            <person name="Deforce D."/>
            <person name="Chang C."/>
            <person name="Karol K.G."/>
            <person name="Hedrich R."/>
            <person name="Ulvskov P."/>
            <person name="Glockner G."/>
            <person name="Delwiche C.F."/>
            <person name="Petrasek J."/>
            <person name="Van de Peer Y."/>
            <person name="Friml J."/>
            <person name="Beilby M."/>
            <person name="Dolan L."/>
            <person name="Kohara Y."/>
            <person name="Sugano S."/>
            <person name="Fujiyama A."/>
            <person name="Delaux P.-M."/>
            <person name="Quint M."/>
            <person name="TheiBen G."/>
            <person name="Hagemann M."/>
            <person name="Harholt J."/>
            <person name="Dunand C."/>
            <person name="Zachgo S."/>
            <person name="Langdale J."/>
            <person name="Maumus F."/>
            <person name="Straeten D.V.D."/>
            <person name="Gould S.B."/>
            <person name="Rensing S.A."/>
        </authorList>
    </citation>
    <scope>NUCLEOTIDE SEQUENCE [LARGE SCALE GENOMIC DNA]</scope>
    <source>
        <strain evidence="2 3">S276</strain>
    </source>
</reference>
<proteinExistence type="predicted"/>
<dbReference type="EMBL" id="BFEA01000096">
    <property type="protein sequence ID" value="GBG68172.1"/>
    <property type="molecule type" value="Genomic_DNA"/>
</dbReference>
<dbReference type="AlphaFoldDB" id="A0A388KDN2"/>
<feature type="chain" id="PRO_5017193616" description="DUF4360 domain-containing protein" evidence="1">
    <location>
        <begin position="33"/>
        <end position="211"/>
    </location>
</feature>
<dbReference type="Gramene" id="GBG68172">
    <property type="protein sequence ID" value="GBG68172"/>
    <property type="gene ID" value="CBR_g2724"/>
</dbReference>
<dbReference type="PANTHER" id="PTHR38847:SF1">
    <property type="entry name" value="PSEUDOURIDINE SYNTHASE RSUA_RLUA-LIKE DOMAIN-CONTAINING PROTEIN"/>
    <property type="match status" value="1"/>
</dbReference>
<evidence type="ECO:0000313" key="2">
    <source>
        <dbReference type="EMBL" id="GBG68172.1"/>
    </source>
</evidence>
<dbReference type="InterPro" id="IPR025649">
    <property type="entry name" value="DUF4360"/>
</dbReference>
<accession>A0A388KDN2</accession>
<organism evidence="2 3">
    <name type="scientific">Chara braunii</name>
    <name type="common">Braun's stonewort</name>
    <dbReference type="NCBI Taxonomy" id="69332"/>
    <lineage>
        <taxon>Eukaryota</taxon>
        <taxon>Viridiplantae</taxon>
        <taxon>Streptophyta</taxon>
        <taxon>Charophyceae</taxon>
        <taxon>Charales</taxon>
        <taxon>Characeae</taxon>
        <taxon>Chara</taxon>
    </lineage>
</organism>
<evidence type="ECO:0000313" key="3">
    <source>
        <dbReference type="Proteomes" id="UP000265515"/>
    </source>
</evidence>
<keyword evidence="1" id="KW-0732">Signal</keyword>
<dbReference type="Proteomes" id="UP000265515">
    <property type="component" value="Unassembled WGS sequence"/>
</dbReference>
<evidence type="ECO:0000256" key="1">
    <source>
        <dbReference type="SAM" id="SignalP"/>
    </source>
</evidence>
<sequence length="211" mass="22374">MAGRVSRSVSSMAAMAALLLLALMQFAIHGHAASPPPGTVKIEGFSYNGDGCPPGSAEGSVSDDARALTVMFSKYTATTDAGNSGLRRACTVTAVLSYPQGFRFHLVDVTLRGYAKLDAGVTGTIQTSYYISGVKGTARARRVIPGAFDDNFEYTDSFAAAVYSECNSVRNLQLVSEVRVSPAKPPKSGLLTIDSQDLRLTEVFAITWESC</sequence>
<dbReference type="Pfam" id="PF14273">
    <property type="entry name" value="DUF4360"/>
    <property type="match status" value="1"/>
</dbReference>
<evidence type="ECO:0008006" key="4">
    <source>
        <dbReference type="Google" id="ProtNLM"/>
    </source>
</evidence>
<comment type="caution">
    <text evidence="2">The sequence shown here is derived from an EMBL/GenBank/DDBJ whole genome shotgun (WGS) entry which is preliminary data.</text>
</comment>
<gene>
    <name evidence="2" type="ORF">CBR_g2724</name>
</gene>
<name>A0A388KDN2_CHABU</name>
<dbReference type="OrthoDB" id="152248at2759"/>
<feature type="signal peptide" evidence="1">
    <location>
        <begin position="1"/>
        <end position="32"/>
    </location>
</feature>
<dbReference type="PANTHER" id="PTHR38847">
    <property type="match status" value="1"/>
</dbReference>
<protein>
    <recommendedName>
        <fullName evidence="4">DUF4360 domain-containing protein</fullName>
    </recommendedName>
</protein>
<keyword evidence="3" id="KW-1185">Reference proteome</keyword>